<dbReference type="AlphaFoldDB" id="A0AA88EE17"/>
<evidence type="ECO:0008006" key="3">
    <source>
        <dbReference type="Google" id="ProtNLM"/>
    </source>
</evidence>
<reference evidence="1" key="1">
    <citation type="submission" date="2023-07" db="EMBL/GenBank/DDBJ databases">
        <title>draft genome sequence of fig (Ficus carica).</title>
        <authorList>
            <person name="Takahashi T."/>
            <person name="Nishimura K."/>
        </authorList>
    </citation>
    <scope>NUCLEOTIDE SEQUENCE</scope>
</reference>
<evidence type="ECO:0000313" key="1">
    <source>
        <dbReference type="EMBL" id="GMN73082.1"/>
    </source>
</evidence>
<gene>
    <name evidence="1" type="ORF">TIFTF001_056055</name>
</gene>
<organism evidence="1 2">
    <name type="scientific">Ficus carica</name>
    <name type="common">Common fig</name>
    <dbReference type="NCBI Taxonomy" id="3494"/>
    <lineage>
        <taxon>Eukaryota</taxon>
        <taxon>Viridiplantae</taxon>
        <taxon>Streptophyta</taxon>
        <taxon>Embryophyta</taxon>
        <taxon>Tracheophyta</taxon>
        <taxon>Spermatophyta</taxon>
        <taxon>Magnoliopsida</taxon>
        <taxon>eudicotyledons</taxon>
        <taxon>Gunneridae</taxon>
        <taxon>Pentapetalae</taxon>
        <taxon>rosids</taxon>
        <taxon>fabids</taxon>
        <taxon>Rosales</taxon>
        <taxon>Moraceae</taxon>
        <taxon>Ficeae</taxon>
        <taxon>Ficus</taxon>
    </lineage>
</organism>
<evidence type="ECO:0000313" key="2">
    <source>
        <dbReference type="Proteomes" id="UP001187192"/>
    </source>
</evidence>
<protein>
    <recommendedName>
        <fullName evidence="3">Polyprotein</fullName>
    </recommendedName>
</protein>
<dbReference type="Proteomes" id="UP001187192">
    <property type="component" value="Unassembled WGS sequence"/>
</dbReference>
<name>A0AA88EE17_FICCA</name>
<sequence>MSNYLYSQGTVTYKEAIKATESIESPALGFVKPSDYRGGTSAPAAQIKQNNTQLQILVGIYESLRDIKDDLKVIRESLRQIQSKEGPSATLPEDLVEKLSNLSLGAAKPPKEKRGQLRLPAATTATVERRPGTPLYEDQIRDYRRGQRRRFVARQAARRIASRITGRRFNQTLEQIVDPEVSLQQSMQERANLVPAEVLYRSRRDDINHRVYSHRSEEAILCVDRQQQDRLVVQPESYEVLRRSGFQFIHLGIMQVRLQILHRADEGTAALVVFRDNRWQGDQAIFATTEIDLTRGTQLVYVIPDTMMTLGDFYRNIQISILTRGYENWRNGEANLLVTRGVMARLSNTPNVGFAYQIQHVTDHLESRGVRALPGRRYSAEQIRGQNW</sequence>
<comment type="caution">
    <text evidence="1">The sequence shown here is derived from an EMBL/GenBank/DDBJ whole genome shotgun (WGS) entry which is preliminary data.</text>
</comment>
<feature type="non-terminal residue" evidence="1">
    <location>
        <position position="388"/>
    </location>
</feature>
<keyword evidence="2" id="KW-1185">Reference proteome</keyword>
<proteinExistence type="predicted"/>
<dbReference type="EMBL" id="BTGU01019556">
    <property type="protein sequence ID" value="GMN73082.1"/>
    <property type="molecule type" value="Genomic_DNA"/>
</dbReference>
<accession>A0AA88EE17</accession>